<keyword evidence="3" id="KW-0804">Transcription</keyword>
<proteinExistence type="predicted"/>
<evidence type="ECO:0000259" key="4">
    <source>
        <dbReference type="PROSITE" id="PS50995"/>
    </source>
</evidence>
<dbReference type="PANTHER" id="PTHR35790:SF4">
    <property type="entry name" value="HTH-TYPE TRANSCRIPTIONAL REGULATOR PCHR"/>
    <property type="match status" value="1"/>
</dbReference>
<gene>
    <name evidence="5" type="ORF">SAMN05443529_14015</name>
</gene>
<keyword evidence="2 5" id="KW-0238">DNA-binding</keyword>
<dbReference type="PANTHER" id="PTHR35790">
    <property type="entry name" value="HTH-TYPE TRANSCRIPTIONAL REGULATOR PCHR"/>
    <property type="match status" value="1"/>
</dbReference>
<dbReference type="STRING" id="1121419.SAMN05443529_14015"/>
<evidence type="ECO:0000256" key="3">
    <source>
        <dbReference type="ARBA" id="ARBA00023163"/>
    </source>
</evidence>
<dbReference type="GO" id="GO:0003677">
    <property type="term" value="F:DNA binding"/>
    <property type="evidence" value="ECO:0007669"/>
    <property type="project" value="UniProtKB-KW"/>
</dbReference>
<protein>
    <submittedName>
        <fullName evidence="5">DNA-binding transcriptional regulator, MarR family</fullName>
    </submittedName>
</protein>
<sequence length="155" mass="17810">MNQALKILDIFIKIQENSDVFRHKGEGLLDEISLAEVHCIDWIGMIDHPNVTKISEKMGLTRGGISRISKRLLGKGLIESYQEPDNNKEIYFQLTESGQSVYDEHKKIHNQARQEWLVFFKHYSDDEQAAILRFFTEVGALFDSESVAENAGKHM</sequence>
<organism evidence="5 6">
    <name type="scientific">Desulfosporosinus hippei DSM 8344</name>
    <dbReference type="NCBI Taxonomy" id="1121419"/>
    <lineage>
        <taxon>Bacteria</taxon>
        <taxon>Bacillati</taxon>
        <taxon>Bacillota</taxon>
        <taxon>Clostridia</taxon>
        <taxon>Eubacteriales</taxon>
        <taxon>Desulfitobacteriaceae</taxon>
        <taxon>Desulfosporosinus</taxon>
    </lineage>
</organism>
<dbReference type="AlphaFoldDB" id="A0A1G8KQJ8"/>
<reference evidence="6" key="1">
    <citation type="submission" date="2016-10" db="EMBL/GenBank/DDBJ databases">
        <authorList>
            <person name="Varghese N."/>
            <person name="Submissions S."/>
        </authorList>
    </citation>
    <scope>NUCLEOTIDE SEQUENCE [LARGE SCALE GENOMIC DNA]</scope>
    <source>
        <strain evidence="6">DSM 8344</strain>
    </source>
</reference>
<dbReference type="RefSeq" id="WP_092335669.1">
    <property type="nucleotide sequence ID" value="NZ_FNCP01000040.1"/>
</dbReference>
<keyword evidence="1" id="KW-0805">Transcription regulation</keyword>
<dbReference type="Gene3D" id="1.10.10.10">
    <property type="entry name" value="Winged helix-like DNA-binding domain superfamily/Winged helix DNA-binding domain"/>
    <property type="match status" value="1"/>
</dbReference>
<dbReference type="InterPro" id="IPR036388">
    <property type="entry name" value="WH-like_DNA-bd_sf"/>
</dbReference>
<dbReference type="InterPro" id="IPR052067">
    <property type="entry name" value="Metal_resp_HTH_trans_reg"/>
</dbReference>
<evidence type="ECO:0000256" key="2">
    <source>
        <dbReference type="ARBA" id="ARBA00023125"/>
    </source>
</evidence>
<dbReference type="SUPFAM" id="SSF46785">
    <property type="entry name" value="Winged helix' DNA-binding domain"/>
    <property type="match status" value="1"/>
</dbReference>
<dbReference type="SMART" id="SM00347">
    <property type="entry name" value="HTH_MARR"/>
    <property type="match status" value="1"/>
</dbReference>
<accession>A0A1G8KQJ8</accession>
<feature type="domain" description="HTH marR-type" evidence="4">
    <location>
        <begin position="1"/>
        <end position="140"/>
    </location>
</feature>
<dbReference type="InterPro" id="IPR036390">
    <property type="entry name" value="WH_DNA-bd_sf"/>
</dbReference>
<evidence type="ECO:0000313" key="6">
    <source>
        <dbReference type="Proteomes" id="UP000198656"/>
    </source>
</evidence>
<evidence type="ECO:0000256" key="1">
    <source>
        <dbReference type="ARBA" id="ARBA00023015"/>
    </source>
</evidence>
<dbReference type="PROSITE" id="PS50995">
    <property type="entry name" value="HTH_MARR_2"/>
    <property type="match status" value="1"/>
</dbReference>
<dbReference type="Proteomes" id="UP000198656">
    <property type="component" value="Unassembled WGS sequence"/>
</dbReference>
<evidence type="ECO:0000313" key="5">
    <source>
        <dbReference type="EMBL" id="SDI45669.1"/>
    </source>
</evidence>
<dbReference type="Pfam" id="PF01047">
    <property type="entry name" value="MarR"/>
    <property type="match status" value="1"/>
</dbReference>
<keyword evidence="6" id="KW-1185">Reference proteome</keyword>
<dbReference type="InterPro" id="IPR000835">
    <property type="entry name" value="HTH_MarR-typ"/>
</dbReference>
<dbReference type="EMBL" id="FNCP01000040">
    <property type="protein sequence ID" value="SDI45669.1"/>
    <property type="molecule type" value="Genomic_DNA"/>
</dbReference>
<name>A0A1G8KQJ8_9FIRM</name>
<dbReference type="OrthoDB" id="5358347at2"/>
<dbReference type="GO" id="GO:0003700">
    <property type="term" value="F:DNA-binding transcription factor activity"/>
    <property type="evidence" value="ECO:0007669"/>
    <property type="project" value="InterPro"/>
</dbReference>